<dbReference type="PANTHER" id="PTHR46411:SF3">
    <property type="entry name" value="AAA+ ATPASE DOMAIN-CONTAINING PROTEIN"/>
    <property type="match status" value="1"/>
</dbReference>
<dbReference type="GeneID" id="28828338"/>
<feature type="compositionally biased region" description="Pro residues" evidence="1">
    <location>
        <begin position="529"/>
        <end position="547"/>
    </location>
</feature>
<dbReference type="CDD" id="cd19481">
    <property type="entry name" value="RecA-like_protease"/>
    <property type="match status" value="1"/>
</dbReference>
<dbReference type="SMART" id="SM00382">
    <property type="entry name" value="AAA"/>
    <property type="match status" value="1"/>
</dbReference>
<dbReference type="SUPFAM" id="SSF52540">
    <property type="entry name" value="P-loop containing nucleoside triphosphate hydrolases"/>
    <property type="match status" value="1"/>
</dbReference>
<dbReference type="GO" id="GO:0005524">
    <property type="term" value="F:ATP binding"/>
    <property type="evidence" value="ECO:0007669"/>
    <property type="project" value="InterPro"/>
</dbReference>
<dbReference type="GO" id="GO:0016887">
    <property type="term" value="F:ATP hydrolysis activity"/>
    <property type="evidence" value="ECO:0007669"/>
    <property type="project" value="InterPro"/>
</dbReference>
<feature type="compositionally biased region" description="Basic and acidic residues" evidence="1">
    <location>
        <begin position="1066"/>
        <end position="1101"/>
    </location>
</feature>
<dbReference type="InterPro" id="IPR056599">
    <property type="entry name" value="AAA_lid_fung"/>
</dbReference>
<dbReference type="KEGG" id="psco:LY89DRAFT_721075"/>
<feature type="region of interest" description="Disordered" evidence="1">
    <location>
        <begin position="369"/>
        <end position="419"/>
    </location>
</feature>
<dbReference type="Pfam" id="PF22942">
    <property type="entry name" value="DUF7025"/>
    <property type="match status" value="1"/>
</dbReference>
<feature type="region of interest" description="Disordered" evidence="1">
    <location>
        <begin position="521"/>
        <end position="547"/>
    </location>
</feature>
<feature type="region of interest" description="Disordered" evidence="1">
    <location>
        <begin position="1"/>
        <end position="118"/>
    </location>
</feature>
<dbReference type="Pfam" id="PF00004">
    <property type="entry name" value="AAA"/>
    <property type="match status" value="1"/>
</dbReference>
<evidence type="ECO:0000313" key="4">
    <source>
        <dbReference type="Proteomes" id="UP000070700"/>
    </source>
</evidence>
<feature type="domain" description="AAA+ ATPase" evidence="2">
    <location>
        <begin position="827"/>
        <end position="955"/>
    </location>
</feature>
<dbReference type="InterPro" id="IPR003593">
    <property type="entry name" value="AAA+_ATPase"/>
</dbReference>
<feature type="compositionally biased region" description="Low complexity" evidence="1">
    <location>
        <begin position="152"/>
        <end position="171"/>
    </location>
</feature>
<reference evidence="3 4" key="1">
    <citation type="submission" date="2015-10" db="EMBL/GenBank/DDBJ databases">
        <title>Full genome of DAOMC 229536 Phialocephala scopiformis, a fungal endophyte of spruce producing the potent anti-insectan compound rugulosin.</title>
        <authorList>
            <consortium name="DOE Joint Genome Institute"/>
            <person name="Walker A.K."/>
            <person name="Frasz S.L."/>
            <person name="Seifert K.A."/>
            <person name="Miller J.D."/>
            <person name="Mondo S.J."/>
            <person name="Labutti K."/>
            <person name="Lipzen A."/>
            <person name="Dockter R."/>
            <person name="Kennedy M."/>
            <person name="Grigoriev I.V."/>
            <person name="Spatafora J.W."/>
        </authorList>
    </citation>
    <scope>NUCLEOTIDE SEQUENCE [LARGE SCALE GENOMIC DNA]</scope>
    <source>
        <strain evidence="3 4">CBS 120377</strain>
    </source>
</reference>
<sequence length="1268" mass="143005">MSGNIVQVEGPPPSPGASSAPHVALAHDDDDSEVTSALVRPDTNDDDPTRKAERDTVTNEITTAEQEQAKNDPDEISNKIEASDLTTKGHKGDGSRRSTKRGSARKNSNVAVGPPRLRSRASRFAGLLRLHDRVKELENRASKGKNRKRRGSASSSGSGSGSSSSSGSRSSSLDRGSEDGDTFDNRRPIAEVKECDWEQFKNRFGPQDVYYAVEYFISGEKWRDEVAHEERRRDLAAQRARYKVFDEKIDSGPSRRKMRLDKDWGEMMQNNDAKKDTEKRWIQRIRVNSVPVLKRLGRVAGETWTGSPRTFFRPFRKLIHYHDKMKEELQTLESILAAKSKPLDLLAKEQETPDRANNGAANDVSIAVENTTNSDDPTTPENTAAASPGVEKAVEPQKDDINRTNTQLSEVVDDPPHSETQRLEQEMNSKEALQDLKCFVRFVDEKIMPLYHQFDNPENVNSHKIRFDDLWYLFRVGDPIYVPNTTKHDTQANSDAKQPSVDQRIWRLFSQYPPSIRHKITGAREIRRPPPPPPGVPPGAPNPPLPPPVRNDIPRLWCYYIDYDGGRYCPVIREFSIAYFTGEKSIQELEIYPLRFAPDSEEIIQEYQTLGQNFVQYLTQRPLAYNNWTLIADPRGGPINNSNGDPIKHPEYIDSDMIVDFKEAFQTYPPWRPPIQFNTMAPRRISAVEPEQFHMIRWSDSNCMESLSKLIEFVLEDDDIDYIQRNANLEKDPYLRRGAAKIFNDEDYLLLPRRLFAYALRERRFVHVDVQFLKPIAEHLDGFQSLKVDPGHKKMIQSLVSFHFKKKDVEKKGAEIGSQDFIRGKGRGVVILLHGVPGVGKTATAEAVAQANKKPLFPITCGDLGFTPESVETSLSEIFRLAHLWDCVLLLDEADIFLSQRTKDDLQRNALVSVFLRILEYFNGILFLTTNRPGTLDEAVKSRVHMSLYYSSLGELETEEIFRLNLSRLKEIEEQRANVSGEEKLFIFDAEIIEFAKQHYRKHVSGPGRWNGRQIRNAFQIASSLAHYDGDAHPGAQKQLRAKHFEIVDEATTMYDQYRAEISGKQEGELAHEREERFDEFRNAERERGKQASFYGEEKRYQSGSYGGEHGYPQPSSQFQAPGPMTGYSQGAPAQTQGPPPQNMSGMQYSSQTPPSQRIGLPIPHSGAQQQQSSGYPIPGYGTSGGQLHPMQQQVLPTPQEHHQQPPNAYGQAASGPPLDPRYGTPNQGYPEYGSGPSSSGTGQTQAASPFAGRGPYDPLRDVFAPGP</sequence>
<accession>A0A194X122</accession>
<dbReference type="EMBL" id="KQ947421">
    <property type="protein sequence ID" value="KUJ13891.1"/>
    <property type="molecule type" value="Genomic_DNA"/>
</dbReference>
<dbReference type="InterPro" id="IPR054289">
    <property type="entry name" value="DUF7025"/>
</dbReference>
<name>A0A194X122_MOLSC</name>
<dbReference type="Proteomes" id="UP000070700">
    <property type="component" value="Unassembled WGS sequence"/>
</dbReference>
<feature type="compositionally biased region" description="Low complexity" evidence="1">
    <location>
        <begin position="1228"/>
        <end position="1245"/>
    </location>
</feature>
<dbReference type="Gene3D" id="3.40.50.300">
    <property type="entry name" value="P-loop containing nucleotide triphosphate hydrolases"/>
    <property type="match status" value="1"/>
</dbReference>
<feature type="region of interest" description="Disordered" evidence="1">
    <location>
        <begin position="135"/>
        <end position="187"/>
    </location>
</feature>
<gene>
    <name evidence="3" type="ORF">LY89DRAFT_721075</name>
</gene>
<dbReference type="Pfam" id="PF23232">
    <property type="entry name" value="AAA_lid_13"/>
    <property type="match status" value="1"/>
</dbReference>
<dbReference type="OrthoDB" id="10042665at2759"/>
<feature type="region of interest" description="Disordered" evidence="1">
    <location>
        <begin position="1066"/>
        <end position="1268"/>
    </location>
</feature>
<evidence type="ECO:0000313" key="3">
    <source>
        <dbReference type="EMBL" id="KUJ13891.1"/>
    </source>
</evidence>
<organism evidence="3 4">
    <name type="scientific">Mollisia scopiformis</name>
    <name type="common">Conifer needle endophyte fungus</name>
    <name type="synonym">Phialocephala scopiformis</name>
    <dbReference type="NCBI Taxonomy" id="149040"/>
    <lineage>
        <taxon>Eukaryota</taxon>
        <taxon>Fungi</taxon>
        <taxon>Dikarya</taxon>
        <taxon>Ascomycota</taxon>
        <taxon>Pezizomycotina</taxon>
        <taxon>Leotiomycetes</taxon>
        <taxon>Helotiales</taxon>
        <taxon>Mollisiaceae</taxon>
        <taxon>Mollisia</taxon>
    </lineage>
</organism>
<dbReference type="RefSeq" id="XP_018068246.1">
    <property type="nucleotide sequence ID" value="XM_018218612.1"/>
</dbReference>
<evidence type="ECO:0000256" key="1">
    <source>
        <dbReference type="SAM" id="MobiDB-lite"/>
    </source>
</evidence>
<feature type="compositionally biased region" description="Basic and acidic residues" evidence="1">
    <location>
        <begin position="47"/>
        <end position="57"/>
    </location>
</feature>
<proteinExistence type="predicted"/>
<dbReference type="InterPro" id="IPR003959">
    <property type="entry name" value="ATPase_AAA_core"/>
</dbReference>
<dbReference type="InParanoid" id="A0A194X122"/>
<feature type="compositionally biased region" description="Polar residues" evidence="1">
    <location>
        <begin position="1143"/>
        <end position="1156"/>
    </location>
</feature>
<dbReference type="InterPro" id="IPR027417">
    <property type="entry name" value="P-loop_NTPase"/>
</dbReference>
<feature type="compositionally biased region" description="Polar residues" evidence="1">
    <location>
        <begin position="369"/>
        <end position="385"/>
    </location>
</feature>
<dbReference type="AlphaFoldDB" id="A0A194X122"/>
<feature type="compositionally biased region" description="Basic and acidic residues" evidence="1">
    <location>
        <begin position="175"/>
        <end position="187"/>
    </location>
</feature>
<protein>
    <recommendedName>
        <fullName evidence="2">AAA+ ATPase domain-containing protein</fullName>
    </recommendedName>
</protein>
<keyword evidence="4" id="KW-1185">Reference proteome</keyword>
<dbReference type="PANTHER" id="PTHR46411">
    <property type="entry name" value="FAMILY ATPASE, PUTATIVE-RELATED"/>
    <property type="match status" value="1"/>
</dbReference>
<feature type="compositionally biased region" description="Basic residues" evidence="1">
    <location>
        <begin position="142"/>
        <end position="151"/>
    </location>
</feature>
<feature type="compositionally biased region" description="Basic and acidic residues" evidence="1">
    <location>
        <begin position="392"/>
        <end position="402"/>
    </location>
</feature>
<evidence type="ECO:0000259" key="2">
    <source>
        <dbReference type="SMART" id="SM00382"/>
    </source>
</evidence>
<feature type="compositionally biased region" description="Basic and acidic residues" evidence="1">
    <location>
        <begin position="67"/>
        <end position="82"/>
    </location>
</feature>